<dbReference type="OrthoDB" id="3470929at2759"/>
<gene>
    <name evidence="2" type="ORF">BGAL_0503g00070</name>
</gene>
<evidence type="ECO:0000313" key="3">
    <source>
        <dbReference type="Proteomes" id="UP000308671"/>
    </source>
</evidence>
<feature type="region of interest" description="Disordered" evidence="1">
    <location>
        <begin position="50"/>
        <end position="70"/>
    </location>
</feature>
<dbReference type="Proteomes" id="UP000308671">
    <property type="component" value="Unassembled WGS sequence"/>
</dbReference>
<keyword evidence="3" id="KW-1185">Reference proteome</keyword>
<reference evidence="2 3" key="1">
    <citation type="submission" date="2017-12" db="EMBL/GenBank/DDBJ databases">
        <title>Comparative genomics of Botrytis spp.</title>
        <authorList>
            <person name="Valero-Jimenez C.A."/>
            <person name="Tapia P."/>
            <person name="Veloso J."/>
            <person name="Silva-Moreno E."/>
            <person name="Staats M."/>
            <person name="Valdes J.H."/>
            <person name="Van Kan J.A.L."/>
        </authorList>
    </citation>
    <scope>NUCLEOTIDE SEQUENCE [LARGE SCALE GENOMIC DNA]</scope>
    <source>
        <strain evidence="2 3">MUCL435</strain>
    </source>
</reference>
<organism evidence="2 3">
    <name type="scientific">Botrytis galanthina</name>
    <dbReference type="NCBI Taxonomy" id="278940"/>
    <lineage>
        <taxon>Eukaryota</taxon>
        <taxon>Fungi</taxon>
        <taxon>Dikarya</taxon>
        <taxon>Ascomycota</taxon>
        <taxon>Pezizomycotina</taxon>
        <taxon>Leotiomycetes</taxon>
        <taxon>Helotiales</taxon>
        <taxon>Sclerotiniaceae</taxon>
        <taxon>Botrytis</taxon>
    </lineage>
</organism>
<sequence>MSKEYTETDIQRTGRMTRLCLLSAGTSAEIWDQPKLSTLLTADNMEKQLGSGAKASGVGNGSSWVPRSPR</sequence>
<feature type="compositionally biased region" description="Polar residues" evidence="1">
    <location>
        <begin position="61"/>
        <end position="70"/>
    </location>
</feature>
<dbReference type="EMBL" id="PQXL01000502">
    <property type="protein sequence ID" value="THV45322.1"/>
    <property type="molecule type" value="Genomic_DNA"/>
</dbReference>
<proteinExistence type="predicted"/>
<accession>A0A4S8QNU7</accession>
<comment type="caution">
    <text evidence="2">The sequence shown here is derived from an EMBL/GenBank/DDBJ whole genome shotgun (WGS) entry which is preliminary data.</text>
</comment>
<evidence type="ECO:0000256" key="1">
    <source>
        <dbReference type="SAM" id="MobiDB-lite"/>
    </source>
</evidence>
<name>A0A4S8QNU7_9HELO</name>
<protein>
    <submittedName>
        <fullName evidence="2">Uncharacterized protein</fullName>
    </submittedName>
</protein>
<dbReference type="AlphaFoldDB" id="A0A4S8QNU7"/>
<evidence type="ECO:0000313" key="2">
    <source>
        <dbReference type="EMBL" id="THV45322.1"/>
    </source>
</evidence>